<dbReference type="Gene3D" id="3.40.1390.10">
    <property type="entry name" value="MurE/MurF, N-terminal domain"/>
    <property type="match status" value="1"/>
</dbReference>
<dbReference type="PANTHER" id="PTHR43378:SF2">
    <property type="entry name" value="UDP-3-O-ACYLGLUCOSAMINE N-ACYLTRANSFERASE 1, MITOCHONDRIAL-RELATED"/>
    <property type="match status" value="1"/>
</dbReference>
<dbReference type="InterPro" id="IPR007691">
    <property type="entry name" value="LpxD"/>
</dbReference>
<keyword evidence="1" id="KW-0444">Lipid biosynthesis</keyword>
<dbReference type="Pfam" id="PF00132">
    <property type="entry name" value="Hexapep"/>
    <property type="match status" value="2"/>
</dbReference>
<evidence type="ECO:0000256" key="2">
    <source>
        <dbReference type="ARBA" id="ARBA00022556"/>
    </source>
</evidence>
<dbReference type="AlphaFoldDB" id="A0A7K4NQL8"/>
<evidence type="ECO:0000256" key="3">
    <source>
        <dbReference type="ARBA" id="ARBA00022679"/>
    </source>
</evidence>
<keyword evidence="2" id="KW-0441">Lipid A biosynthesis</keyword>
<evidence type="ECO:0000313" key="7">
    <source>
        <dbReference type="Proteomes" id="UP000526196"/>
    </source>
</evidence>
<sequence>MFELKTTKISIKKIATFLKSNYTDKNFHVSLISSLDNVKNNSILFYSEMSDQNFNLKDTINYDLKKLQNYKNIVLICDEKTKKRLKNIPVLVSKNPRLDFSRVMMKFFVNDEFKPGIHSSSIIEKNLTIGKNVYIGPHCYIGKNVKIGNNVKILSNTSVFGKTEIGQNSVILSNTTIGSEGFGFIFDGTSSQHFPHVGSITIGKNVWIGSNSTIDKSALDNTIICDDVKIDTLVNVGHNTSIGKSTWISANSTICGRAKIGKNCLIAPNSVIDVGVKLGDRCIVGSSSLVRKNFPNNSVLVGSPARILRKNPR</sequence>
<dbReference type="PANTHER" id="PTHR43378">
    <property type="entry name" value="UDP-3-O-ACYLGLUCOSAMINE N-ACYLTRANSFERASE"/>
    <property type="match status" value="1"/>
</dbReference>
<organism evidence="6 7">
    <name type="scientific">Marine Group I thaumarchaeote</name>
    <dbReference type="NCBI Taxonomy" id="2511932"/>
    <lineage>
        <taxon>Archaea</taxon>
        <taxon>Nitrososphaerota</taxon>
        <taxon>Marine Group I</taxon>
    </lineage>
</organism>
<dbReference type="InterPro" id="IPR011004">
    <property type="entry name" value="Trimer_LpxA-like_sf"/>
</dbReference>
<comment type="caution">
    <text evidence="6">The sequence shown here is derived from an EMBL/GenBank/DDBJ whole genome shotgun (WGS) entry which is preliminary data.</text>
</comment>
<keyword evidence="4" id="KW-0443">Lipid metabolism</keyword>
<dbReference type="InterPro" id="IPR001451">
    <property type="entry name" value="Hexapep"/>
</dbReference>
<dbReference type="SUPFAM" id="SSF51161">
    <property type="entry name" value="Trimeric LpxA-like enzymes"/>
    <property type="match status" value="1"/>
</dbReference>
<keyword evidence="3" id="KW-0808">Transferase</keyword>
<evidence type="ECO:0000256" key="1">
    <source>
        <dbReference type="ARBA" id="ARBA00022516"/>
    </source>
</evidence>
<name>A0A7K4NQL8_9ARCH</name>
<keyword evidence="5" id="KW-0012">Acyltransferase</keyword>
<reference evidence="6 7" key="1">
    <citation type="journal article" date="2019" name="Environ. Microbiol.">
        <title>Genomics insights into ecotype formation of ammonia-oxidizing archaea in the deep ocean.</title>
        <authorList>
            <person name="Wang Y."/>
            <person name="Huang J.M."/>
            <person name="Cui G.J."/>
            <person name="Nunoura T."/>
            <person name="Takaki Y."/>
            <person name="Li W.L."/>
            <person name="Li J."/>
            <person name="Gao Z.M."/>
            <person name="Takai K."/>
            <person name="Zhang A.Q."/>
            <person name="Stepanauskas R."/>
        </authorList>
    </citation>
    <scope>NUCLEOTIDE SEQUENCE [LARGE SCALE GENOMIC DNA]</scope>
    <source>
        <strain evidence="6 7">F20</strain>
    </source>
</reference>
<evidence type="ECO:0008006" key="8">
    <source>
        <dbReference type="Google" id="ProtNLM"/>
    </source>
</evidence>
<dbReference type="GO" id="GO:0009245">
    <property type="term" value="P:lipid A biosynthetic process"/>
    <property type="evidence" value="ECO:0007669"/>
    <property type="project" value="UniProtKB-KW"/>
</dbReference>
<evidence type="ECO:0000313" key="6">
    <source>
        <dbReference type="EMBL" id="NWK05313.1"/>
    </source>
</evidence>
<dbReference type="Pfam" id="PF14602">
    <property type="entry name" value="Hexapep_2"/>
    <property type="match status" value="1"/>
</dbReference>
<dbReference type="CDD" id="cd03352">
    <property type="entry name" value="LbH_LpxD"/>
    <property type="match status" value="1"/>
</dbReference>
<accession>A0A7K4NQL8</accession>
<dbReference type="GO" id="GO:0016410">
    <property type="term" value="F:N-acyltransferase activity"/>
    <property type="evidence" value="ECO:0007669"/>
    <property type="project" value="InterPro"/>
</dbReference>
<protein>
    <recommendedName>
        <fullName evidence="8">UDP-3-O-(3-hydroxymyristoyl)glucosamine N-acyltransferase</fullName>
    </recommendedName>
</protein>
<proteinExistence type="predicted"/>
<evidence type="ECO:0000256" key="4">
    <source>
        <dbReference type="ARBA" id="ARBA00023098"/>
    </source>
</evidence>
<dbReference type="Gene3D" id="2.160.10.10">
    <property type="entry name" value="Hexapeptide repeat proteins"/>
    <property type="match status" value="1"/>
</dbReference>
<evidence type="ECO:0000256" key="5">
    <source>
        <dbReference type="ARBA" id="ARBA00023315"/>
    </source>
</evidence>
<gene>
    <name evidence="6" type="ORF">HX833_04395</name>
</gene>
<dbReference type="Proteomes" id="UP000526196">
    <property type="component" value="Unassembled WGS sequence"/>
</dbReference>
<dbReference type="EMBL" id="JACASX010000006">
    <property type="protein sequence ID" value="NWK05313.1"/>
    <property type="molecule type" value="Genomic_DNA"/>
</dbReference>
<dbReference type="GO" id="GO:0016020">
    <property type="term" value="C:membrane"/>
    <property type="evidence" value="ECO:0007669"/>
    <property type="project" value="GOC"/>
</dbReference>